<protein>
    <submittedName>
        <fullName evidence="5">11899_t:CDS:1</fullName>
    </submittedName>
</protein>
<feature type="non-terminal residue" evidence="5">
    <location>
        <position position="1"/>
    </location>
</feature>
<evidence type="ECO:0000256" key="1">
    <source>
        <dbReference type="ARBA" id="ARBA00022614"/>
    </source>
</evidence>
<dbReference type="PANTHER" id="PTHR47566">
    <property type="match status" value="1"/>
</dbReference>
<dbReference type="GO" id="GO:0035591">
    <property type="term" value="F:signaling adaptor activity"/>
    <property type="evidence" value="ECO:0007669"/>
    <property type="project" value="TreeGrafter"/>
</dbReference>
<dbReference type="SMART" id="SM00365">
    <property type="entry name" value="LRR_SD22"/>
    <property type="match status" value="5"/>
</dbReference>
<comment type="caution">
    <text evidence="5">The sequence shown here is derived from an EMBL/GenBank/DDBJ whole genome shotgun (WGS) entry which is preliminary data.</text>
</comment>
<dbReference type="PROSITE" id="PS51450">
    <property type="entry name" value="LRR"/>
    <property type="match status" value="3"/>
</dbReference>
<dbReference type="GO" id="GO:0031028">
    <property type="term" value="P:septation initiation signaling"/>
    <property type="evidence" value="ECO:0007669"/>
    <property type="project" value="TreeGrafter"/>
</dbReference>
<dbReference type="GO" id="GO:0061499">
    <property type="term" value="C:outer plaque of mitotic spindle pole body"/>
    <property type="evidence" value="ECO:0007669"/>
    <property type="project" value="TreeGrafter"/>
</dbReference>
<keyword evidence="3" id="KW-0175">Coiled coil</keyword>
<evidence type="ECO:0000313" key="5">
    <source>
        <dbReference type="EMBL" id="CAG8633547.1"/>
    </source>
</evidence>
<dbReference type="Gene3D" id="3.80.10.10">
    <property type="entry name" value="Ribonuclease Inhibitor"/>
    <property type="match status" value="2"/>
</dbReference>
<name>A0A9N9DA07_9GLOM</name>
<keyword evidence="2" id="KW-0677">Repeat</keyword>
<keyword evidence="1" id="KW-0433">Leucine-rich repeat</keyword>
<feature type="region of interest" description="Disordered" evidence="4">
    <location>
        <begin position="120"/>
        <end position="180"/>
    </location>
</feature>
<feature type="coiled-coil region" evidence="3">
    <location>
        <begin position="408"/>
        <end position="436"/>
    </location>
</feature>
<dbReference type="InterPro" id="IPR001611">
    <property type="entry name" value="Leu-rich_rpt"/>
</dbReference>
<keyword evidence="6" id="KW-1185">Reference proteome</keyword>
<dbReference type="GO" id="GO:1902412">
    <property type="term" value="P:regulation of mitotic cytokinesis"/>
    <property type="evidence" value="ECO:0007669"/>
    <property type="project" value="TreeGrafter"/>
</dbReference>
<sequence>CPLKLAMLAICPWPDIWPWCGTPGCNTIHAFFRISPTRPAYTYDDQYEGILLKTEGNESGDSEEKLEPIVPNSNHQLKQDKIIQESQKHLPNIKAKEIECQSNNHKSTQTPENLLQLETSKTNPQVHPKLSQSDTSTANYERNVKENNKAAKVSPKVSQSETLKANHKVIRKSTQGPPKISQPKIFALKYENDVKKNLGSQKIQIEHNNKRNDETTKASKDTNIIENEKENFSMIILDDITENDTILHEHDSRLITQRTTFPALDNIFARKRIMPLKSFVNKEVQAGTGLFETYNLACQTSFSGYVSNGVINPNSHTGDEFVSEANNEMQTEKQMKIIAESNVQVATVTNNSIGETLSLANKDQIKEDSIAKPQVISNTITELHEANEVGLDDYFKESDADIGSEGSIEDDDENLIESQNENNEVMEDEFLNYQLNRGPIVENSLCSIPPTRNLENDSFETQKSSEAIENESMVSKHQIIEDAQTDINAKRTTMVTFAPTINYTSENDSVLGDNSEQLNEANLSRSENNEDSIHLTEKWITAALCKQYPNPKDWEYIVDCDLSGKELESVYFLDNFMPRLEKISLNNNNLEYLHGLPSVLTTLKVASNKLTGMTDFRHLPNLQYLDISDNLIEDLNGLGNLRELVARDNFIESFSGVFCLKSLQRLILKRNKFTEVDFTTCNLHLLENLDLSENDIEKINGLGSLKALKCLDLERNNIRVFNPSQIMNTLACLKLGQNKLIELNVKRTPNLRVLVLDHNELKEIKNSEMLTRIATFSIRNQKNDNKVNLNFKHLRGVEKLYLTGNPLTKLETMTEFFKLDLIELSNVGLKELPEKFYEICPGVSYINLNYNHLIDIRPLRRLTRLKELTVICNELSGHEILEVIKRLSTLKYCDLRCNPITMKFYPSLESLLIAYESKKHIWDITQNKKDQKEWDLRDEEFLKNISDDIYVKRSYYRFSIIRRCPNMVCLDGLKVEESARIEGEKWYRQLPVGIQYMI</sequence>
<evidence type="ECO:0000313" key="6">
    <source>
        <dbReference type="Proteomes" id="UP000789508"/>
    </source>
</evidence>
<dbReference type="InterPro" id="IPR052574">
    <property type="entry name" value="CDIRP"/>
</dbReference>
<organism evidence="5 6">
    <name type="scientific">Ambispora leptoticha</name>
    <dbReference type="NCBI Taxonomy" id="144679"/>
    <lineage>
        <taxon>Eukaryota</taxon>
        <taxon>Fungi</taxon>
        <taxon>Fungi incertae sedis</taxon>
        <taxon>Mucoromycota</taxon>
        <taxon>Glomeromycotina</taxon>
        <taxon>Glomeromycetes</taxon>
        <taxon>Archaeosporales</taxon>
        <taxon>Ambisporaceae</taxon>
        <taxon>Ambispora</taxon>
    </lineage>
</organism>
<dbReference type="InterPro" id="IPR003591">
    <property type="entry name" value="Leu-rich_rpt_typical-subtyp"/>
</dbReference>
<dbReference type="AlphaFoldDB" id="A0A9N9DA07"/>
<evidence type="ECO:0000256" key="4">
    <source>
        <dbReference type="SAM" id="MobiDB-lite"/>
    </source>
</evidence>
<dbReference type="EMBL" id="CAJVPS010007319">
    <property type="protein sequence ID" value="CAG8633547.1"/>
    <property type="molecule type" value="Genomic_DNA"/>
</dbReference>
<proteinExistence type="predicted"/>
<dbReference type="SUPFAM" id="SSF52058">
    <property type="entry name" value="L domain-like"/>
    <property type="match status" value="1"/>
</dbReference>
<dbReference type="OrthoDB" id="7451790at2759"/>
<accession>A0A9N9DA07</accession>
<evidence type="ECO:0000256" key="3">
    <source>
        <dbReference type="SAM" id="Coils"/>
    </source>
</evidence>
<reference evidence="5" key="1">
    <citation type="submission" date="2021-06" db="EMBL/GenBank/DDBJ databases">
        <authorList>
            <person name="Kallberg Y."/>
            <person name="Tangrot J."/>
            <person name="Rosling A."/>
        </authorList>
    </citation>
    <scope>NUCLEOTIDE SEQUENCE</scope>
    <source>
        <strain evidence="5">FL130A</strain>
    </source>
</reference>
<dbReference type="PANTHER" id="PTHR47566:SF1">
    <property type="entry name" value="PROTEIN NUD1"/>
    <property type="match status" value="1"/>
</dbReference>
<dbReference type="Proteomes" id="UP000789508">
    <property type="component" value="Unassembled WGS sequence"/>
</dbReference>
<gene>
    <name evidence="5" type="ORF">ALEPTO_LOCUS9448</name>
</gene>
<dbReference type="InterPro" id="IPR032675">
    <property type="entry name" value="LRR_dom_sf"/>
</dbReference>
<dbReference type="SMART" id="SM00369">
    <property type="entry name" value="LRR_TYP"/>
    <property type="match status" value="6"/>
</dbReference>
<feature type="compositionally biased region" description="Polar residues" evidence="4">
    <location>
        <begin position="120"/>
        <end position="140"/>
    </location>
</feature>
<evidence type="ECO:0000256" key="2">
    <source>
        <dbReference type="ARBA" id="ARBA00022737"/>
    </source>
</evidence>